<proteinExistence type="predicted"/>
<dbReference type="GO" id="GO:0004523">
    <property type="term" value="F:RNA-DNA hybrid ribonuclease activity"/>
    <property type="evidence" value="ECO:0007669"/>
    <property type="project" value="InterPro"/>
</dbReference>
<dbReference type="EMBL" id="JACGWO010000001">
    <property type="protein sequence ID" value="KAK4438815.1"/>
    <property type="molecule type" value="Genomic_DNA"/>
</dbReference>
<gene>
    <name evidence="2" type="ORF">Salat_0216100</name>
</gene>
<reference evidence="2" key="1">
    <citation type="submission" date="2020-06" db="EMBL/GenBank/DDBJ databases">
        <authorList>
            <person name="Li T."/>
            <person name="Hu X."/>
            <person name="Zhang T."/>
            <person name="Song X."/>
            <person name="Zhang H."/>
            <person name="Dai N."/>
            <person name="Sheng W."/>
            <person name="Hou X."/>
            <person name="Wei L."/>
        </authorList>
    </citation>
    <scope>NUCLEOTIDE SEQUENCE</scope>
    <source>
        <strain evidence="2">3651</strain>
        <tissue evidence="2">Leaf</tissue>
    </source>
</reference>
<comment type="caution">
    <text evidence="2">The sequence shown here is derived from an EMBL/GenBank/DDBJ whole genome shotgun (WGS) entry which is preliminary data.</text>
</comment>
<feature type="domain" description="RNase H type-1" evidence="1">
    <location>
        <begin position="165"/>
        <end position="216"/>
    </location>
</feature>
<dbReference type="Pfam" id="PF13456">
    <property type="entry name" value="RVT_3"/>
    <property type="match status" value="1"/>
</dbReference>
<dbReference type="AlphaFoldDB" id="A0AAE2CY90"/>
<accession>A0AAE2CY90</accession>
<sequence>MDPQTVLISSAESPATVDSNLRDSALIDTHGSFWNEALIRGLSSSADFEEILAISLGNSRHADKLTWHYNTDGLFSVQSAHHLAESLASLHAASPSAERQNGWSFIWNRFTPPKAMGDTLHLILLCPLSRQVWALLNIYWTVVSDWRGNIESWFRGVVERVSGTMVGRALTADAQHDSLLGNLIDDVRLRRNFSSCLFRYIPRNLNELAHTLARSATLHANVVLCDP</sequence>
<evidence type="ECO:0000313" key="3">
    <source>
        <dbReference type="Proteomes" id="UP001293254"/>
    </source>
</evidence>
<dbReference type="Proteomes" id="UP001293254">
    <property type="component" value="Unassembled WGS sequence"/>
</dbReference>
<dbReference type="InterPro" id="IPR002156">
    <property type="entry name" value="RNaseH_domain"/>
</dbReference>
<organism evidence="2 3">
    <name type="scientific">Sesamum alatum</name>
    <dbReference type="NCBI Taxonomy" id="300844"/>
    <lineage>
        <taxon>Eukaryota</taxon>
        <taxon>Viridiplantae</taxon>
        <taxon>Streptophyta</taxon>
        <taxon>Embryophyta</taxon>
        <taxon>Tracheophyta</taxon>
        <taxon>Spermatophyta</taxon>
        <taxon>Magnoliopsida</taxon>
        <taxon>eudicotyledons</taxon>
        <taxon>Gunneridae</taxon>
        <taxon>Pentapetalae</taxon>
        <taxon>asterids</taxon>
        <taxon>lamiids</taxon>
        <taxon>Lamiales</taxon>
        <taxon>Pedaliaceae</taxon>
        <taxon>Sesamum</taxon>
    </lineage>
</organism>
<name>A0AAE2CY90_9LAMI</name>
<keyword evidence="3" id="KW-1185">Reference proteome</keyword>
<evidence type="ECO:0000259" key="1">
    <source>
        <dbReference type="Pfam" id="PF13456"/>
    </source>
</evidence>
<reference evidence="2" key="2">
    <citation type="journal article" date="2024" name="Plant">
        <title>Genomic evolution and insights into agronomic trait innovations of Sesamum species.</title>
        <authorList>
            <person name="Miao H."/>
            <person name="Wang L."/>
            <person name="Qu L."/>
            <person name="Liu H."/>
            <person name="Sun Y."/>
            <person name="Le M."/>
            <person name="Wang Q."/>
            <person name="Wei S."/>
            <person name="Zheng Y."/>
            <person name="Lin W."/>
            <person name="Duan Y."/>
            <person name="Cao H."/>
            <person name="Xiong S."/>
            <person name="Wang X."/>
            <person name="Wei L."/>
            <person name="Li C."/>
            <person name="Ma Q."/>
            <person name="Ju M."/>
            <person name="Zhao R."/>
            <person name="Li G."/>
            <person name="Mu C."/>
            <person name="Tian Q."/>
            <person name="Mei H."/>
            <person name="Zhang T."/>
            <person name="Gao T."/>
            <person name="Zhang H."/>
        </authorList>
    </citation>
    <scope>NUCLEOTIDE SEQUENCE</scope>
    <source>
        <strain evidence="2">3651</strain>
    </source>
</reference>
<evidence type="ECO:0000313" key="2">
    <source>
        <dbReference type="EMBL" id="KAK4438815.1"/>
    </source>
</evidence>
<dbReference type="GO" id="GO:0003676">
    <property type="term" value="F:nucleic acid binding"/>
    <property type="evidence" value="ECO:0007669"/>
    <property type="project" value="InterPro"/>
</dbReference>
<protein>
    <recommendedName>
        <fullName evidence="1">RNase H type-1 domain-containing protein</fullName>
    </recommendedName>
</protein>